<accession>A0A1E7FR66</accession>
<dbReference type="AlphaFoldDB" id="A0A1E7FR66"/>
<reference evidence="1 2" key="1">
    <citation type="submission" date="2016-09" db="EMBL/GenBank/DDBJ databases">
        <title>Extensive genetic diversity and differential bi-allelic expression allows diatom success in the polar Southern Ocean.</title>
        <authorList>
            <consortium name="DOE Joint Genome Institute"/>
            <person name="Mock T."/>
            <person name="Otillar R.P."/>
            <person name="Strauss J."/>
            <person name="Dupont C."/>
            <person name="Frickenhaus S."/>
            <person name="Maumus F."/>
            <person name="Mcmullan M."/>
            <person name="Sanges R."/>
            <person name="Schmutz J."/>
            <person name="Toseland A."/>
            <person name="Valas R."/>
            <person name="Veluchamy A."/>
            <person name="Ward B.J."/>
            <person name="Allen A."/>
            <person name="Barry K."/>
            <person name="Falciatore A."/>
            <person name="Ferrante M."/>
            <person name="Fortunato A.E."/>
            <person name="Gloeckner G."/>
            <person name="Gruber A."/>
            <person name="Hipkin R."/>
            <person name="Janech M."/>
            <person name="Kroth P."/>
            <person name="Leese F."/>
            <person name="Lindquist E."/>
            <person name="Lyon B.R."/>
            <person name="Martin J."/>
            <person name="Mayer C."/>
            <person name="Parker M."/>
            <person name="Quesneville H."/>
            <person name="Raymond J."/>
            <person name="Uhlig C."/>
            <person name="Valentin K.U."/>
            <person name="Worden A.Z."/>
            <person name="Armbrust E.V."/>
            <person name="Bowler C."/>
            <person name="Green B."/>
            <person name="Moulton V."/>
            <person name="Van Oosterhout C."/>
            <person name="Grigoriev I."/>
        </authorList>
    </citation>
    <scope>NUCLEOTIDE SEQUENCE [LARGE SCALE GENOMIC DNA]</scope>
    <source>
        <strain evidence="1 2">CCMP1102</strain>
    </source>
</reference>
<sequence length="143" mass="15699">MALEILMSTTDLPTMVASLQYIKSMQQKNVPLGPTALEVVTEAEMTSRALMEDALLRQMTLPIYSGGKGYNMRHAGMILCQMEPVLGSNLGGLCTPSINLMRLLSLGLTSLEALDILPYIQKFEDDILAKTLSIKRQLAKIVL</sequence>
<keyword evidence="2" id="KW-1185">Reference proteome</keyword>
<proteinExistence type="predicted"/>
<evidence type="ECO:0000313" key="1">
    <source>
        <dbReference type="EMBL" id="OEU20660.1"/>
    </source>
</evidence>
<organism evidence="1 2">
    <name type="scientific">Fragilariopsis cylindrus CCMP1102</name>
    <dbReference type="NCBI Taxonomy" id="635003"/>
    <lineage>
        <taxon>Eukaryota</taxon>
        <taxon>Sar</taxon>
        <taxon>Stramenopiles</taxon>
        <taxon>Ochrophyta</taxon>
        <taxon>Bacillariophyta</taxon>
        <taxon>Bacillariophyceae</taxon>
        <taxon>Bacillariophycidae</taxon>
        <taxon>Bacillariales</taxon>
        <taxon>Bacillariaceae</taxon>
        <taxon>Fragilariopsis</taxon>
    </lineage>
</organism>
<dbReference type="EMBL" id="KV784354">
    <property type="protein sequence ID" value="OEU20660.1"/>
    <property type="molecule type" value="Genomic_DNA"/>
</dbReference>
<evidence type="ECO:0000313" key="2">
    <source>
        <dbReference type="Proteomes" id="UP000095751"/>
    </source>
</evidence>
<protein>
    <submittedName>
        <fullName evidence="1">Uncharacterized protein</fullName>
    </submittedName>
</protein>
<name>A0A1E7FR66_9STRA</name>
<feature type="non-terminal residue" evidence="1">
    <location>
        <position position="1"/>
    </location>
</feature>
<dbReference type="KEGG" id="fcy:FRACYDRAFT_267719"/>
<dbReference type="InParanoid" id="A0A1E7FR66"/>
<gene>
    <name evidence="1" type="ORF">FRACYDRAFT_267719</name>
</gene>
<dbReference type="Proteomes" id="UP000095751">
    <property type="component" value="Unassembled WGS sequence"/>
</dbReference>